<accession>A0A154WGH5</accession>
<dbReference type="GO" id="GO:0005829">
    <property type="term" value="C:cytosol"/>
    <property type="evidence" value="ECO:0007669"/>
    <property type="project" value="TreeGrafter"/>
</dbReference>
<gene>
    <name evidence="8" type="ORF">AUP43_04445</name>
</gene>
<dbReference type="EMBL" id="LPXN01000013">
    <property type="protein sequence ID" value="KZD12599.1"/>
    <property type="molecule type" value="Genomic_DNA"/>
</dbReference>
<comment type="catalytic activity">
    <reaction evidence="1 7">
        <text>dTDP-4-dehydro-6-deoxy-alpha-D-glucose = dTDP-4-dehydro-beta-L-rhamnose</text>
        <dbReference type="Rhea" id="RHEA:16969"/>
        <dbReference type="ChEBI" id="CHEBI:57649"/>
        <dbReference type="ChEBI" id="CHEBI:62830"/>
        <dbReference type="EC" id="5.1.3.13"/>
    </reaction>
</comment>
<dbReference type="GO" id="GO:0019305">
    <property type="term" value="P:dTDP-rhamnose biosynthetic process"/>
    <property type="evidence" value="ECO:0007669"/>
    <property type="project" value="UniProtKB-UniRule"/>
</dbReference>
<dbReference type="UniPathway" id="UPA00124"/>
<feature type="active site" description="Proton acceptor" evidence="5">
    <location>
        <position position="62"/>
    </location>
</feature>
<comment type="similarity">
    <text evidence="7">Belongs to the dTDP-4-dehydrorhamnose 3,5-epimerase family.</text>
</comment>
<evidence type="ECO:0000256" key="5">
    <source>
        <dbReference type="PIRSR" id="PIRSR600888-1"/>
    </source>
</evidence>
<reference evidence="8 9" key="1">
    <citation type="submission" date="2015-12" db="EMBL/GenBank/DDBJ databases">
        <title>Genome sequence of Oceanibaculum pacificum MCCC 1A02656.</title>
        <authorList>
            <person name="Lu L."/>
            <person name="Lai Q."/>
            <person name="Shao Z."/>
            <person name="Qian P."/>
        </authorList>
    </citation>
    <scope>NUCLEOTIDE SEQUENCE [LARGE SCALE GENOMIC DNA]</scope>
    <source>
        <strain evidence="8 9">MCCC 1A02656</strain>
    </source>
</reference>
<feature type="active site" description="Proton donor" evidence="5">
    <location>
        <position position="132"/>
    </location>
</feature>
<evidence type="ECO:0000256" key="4">
    <source>
        <dbReference type="ARBA" id="ARBA00019595"/>
    </source>
</evidence>
<dbReference type="AlphaFoldDB" id="A0A154WGH5"/>
<dbReference type="SUPFAM" id="SSF51182">
    <property type="entry name" value="RmlC-like cupins"/>
    <property type="match status" value="1"/>
</dbReference>
<dbReference type="NCBIfam" id="TIGR01221">
    <property type="entry name" value="rmlC"/>
    <property type="match status" value="1"/>
</dbReference>
<dbReference type="InterPro" id="IPR014710">
    <property type="entry name" value="RmlC-like_jellyroll"/>
</dbReference>
<protein>
    <recommendedName>
        <fullName evidence="4 7">dTDP-4-dehydrorhamnose 3,5-epimerase</fullName>
        <ecNumber evidence="3 7">5.1.3.13</ecNumber>
    </recommendedName>
    <alternativeName>
        <fullName evidence="7">Thymidine diphospho-4-keto-rhamnose 3,5-epimerase</fullName>
    </alternativeName>
</protein>
<dbReference type="PANTHER" id="PTHR21047">
    <property type="entry name" value="DTDP-6-DEOXY-D-GLUCOSE-3,5 EPIMERASE"/>
    <property type="match status" value="1"/>
</dbReference>
<dbReference type="GO" id="GO:0008830">
    <property type="term" value="F:dTDP-4-dehydrorhamnose 3,5-epimerase activity"/>
    <property type="evidence" value="ECO:0007669"/>
    <property type="project" value="UniProtKB-UniRule"/>
</dbReference>
<dbReference type="Gene3D" id="2.60.120.10">
    <property type="entry name" value="Jelly Rolls"/>
    <property type="match status" value="1"/>
</dbReference>
<feature type="site" description="Participates in a stacking interaction with the thymidine ring of dTDP-4-oxo-6-deoxyglucose" evidence="6">
    <location>
        <position position="138"/>
    </location>
</feature>
<dbReference type="RefSeq" id="WP_067551844.1">
    <property type="nucleotide sequence ID" value="NZ_LPXN01000013.1"/>
</dbReference>
<dbReference type="InterPro" id="IPR011051">
    <property type="entry name" value="RmlC_Cupin_sf"/>
</dbReference>
<dbReference type="Proteomes" id="UP000076400">
    <property type="component" value="Unassembled WGS sequence"/>
</dbReference>
<comment type="subunit">
    <text evidence="7">Homodimer.</text>
</comment>
<evidence type="ECO:0000256" key="3">
    <source>
        <dbReference type="ARBA" id="ARBA00012098"/>
    </source>
</evidence>
<dbReference type="OrthoDB" id="9800680at2"/>
<name>A0A154WGH5_9PROT</name>
<dbReference type="PANTHER" id="PTHR21047:SF2">
    <property type="entry name" value="THYMIDINE DIPHOSPHO-4-KETO-RHAMNOSE 3,5-EPIMERASE"/>
    <property type="match status" value="1"/>
</dbReference>
<comment type="function">
    <text evidence="2 7">Catalyzes the epimerization of the C3' and C5'positions of dTDP-6-deoxy-D-xylo-4-hexulose, forming dTDP-6-deoxy-L-lyxo-4-hexulose.</text>
</comment>
<evidence type="ECO:0000313" key="9">
    <source>
        <dbReference type="Proteomes" id="UP000076400"/>
    </source>
</evidence>
<dbReference type="STRING" id="580166.AUP43_04445"/>
<dbReference type="InterPro" id="IPR000888">
    <property type="entry name" value="RmlC-like"/>
</dbReference>
<evidence type="ECO:0000256" key="1">
    <source>
        <dbReference type="ARBA" id="ARBA00001298"/>
    </source>
</evidence>
<proteinExistence type="inferred from homology"/>
<dbReference type="Pfam" id="PF00908">
    <property type="entry name" value="dTDP_sugar_isom"/>
    <property type="match status" value="1"/>
</dbReference>
<comment type="caution">
    <text evidence="8">The sequence shown here is derived from an EMBL/GenBank/DDBJ whole genome shotgun (WGS) entry which is preliminary data.</text>
</comment>
<keyword evidence="7" id="KW-0413">Isomerase</keyword>
<comment type="pathway">
    <text evidence="7">Carbohydrate biosynthesis; dTDP-L-rhamnose biosynthesis.</text>
</comment>
<evidence type="ECO:0000256" key="7">
    <source>
        <dbReference type="RuleBase" id="RU364069"/>
    </source>
</evidence>
<organism evidence="8 9">
    <name type="scientific">Oceanibaculum pacificum</name>
    <dbReference type="NCBI Taxonomy" id="580166"/>
    <lineage>
        <taxon>Bacteria</taxon>
        <taxon>Pseudomonadati</taxon>
        <taxon>Pseudomonadota</taxon>
        <taxon>Alphaproteobacteria</taxon>
        <taxon>Rhodospirillales</taxon>
        <taxon>Oceanibaculaceae</taxon>
        <taxon>Oceanibaculum</taxon>
    </lineage>
</organism>
<keyword evidence="9" id="KW-1185">Reference proteome</keyword>
<evidence type="ECO:0000313" key="8">
    <source>
        <dbReference type="EMBL" id="KZD12599.1"/>
    </source>
</evidence>
<evidence type="ECO:0000256" key="2">
    <source>
        <dbReference type="ARBA" id="ARBA00001997"/>
    </source>
</evidence>
<evidence type="ECO:0000256" key="6">
    <source>
        <dbReference type="PIRSR" id="PIRSR600888-3"/>
    </source>
</evidence>
<sequence>MDVTPLDIPEVKLIRMKRFGDHRGFFSETWNRAAFEQAGIGADFLQDNHSLSAAPGTLRGLHFQIPPFAQAKLVRVSRGAVFDVAVDIRRGSPSYGRWVGAVLSAQEWNQMFIPRGFAHGFVTLEPDTEVQYKVDAPYAPEHDRGVLWNDPEIAVVWPLDGREPVLSAKDEKLPRLADIPAYFEV</sequence>
<dbReference type="GO" id="GO:0000271">
    <property type="term" value="P:polysaccharide biosynthetic process"/>
    <property type="evidence" value="ECO:0007669"/>
    <property type="project" value="TreeGrafter"/>
</dbReference>
<dbReference type="CDD" id="cd00438">
    <property type="entry name" value="cupin_RmlC"/>
    <property type="match status" value="1"/>
</dbReference>
<dbReference type="EC" id="5.1.3.13" evidence="3 7"/>